<evidence type="ECO:0000259" key="3">
    <source>
        <dbReference type="Pfam" id="PF02782"/>
    </source>
</evidence>
<feature type="domain" description="Carbohydrate kinase FGGY C-terminal" evidence="3">
    <location>
        <begin position="15"/>
        <end position="123"/>
    </location>
</feature>
<keyword evidence="2 4" id="KW-0418">Kinase</keyword>
<organism evidence="4 5">
    <name type="scientific">Thalassobellus suaedae</name>
    <dbReference type="NCBI Taxonomy" id="3074124"/>
    <lineage>
        <taxon>Bacteria</taxon>
        <taxon>Pseudomonadati</taxon>
        <taxon>Bacteroidota</taxon>
        <taxon>Flavobacteriia</taxon>
        <taxon>Flavobacteriales</taxon>
        <taxon>Flavobacteriaceae</taxon>
        <taxon>Thalassobellus</taxon>
    </lineage>
</organism>
<dbReference type="EMBL" id="CP134537">
    <property type="protein sequence ID" value="WNH08199.1"/>
    <property type="molecule type" value="Genomic_DNA"/>
</dbReference>
<gene>
    <name evidence="4" type="ORF">RHP51_13680</name>
</gene>
<dbReference type="Proteomes" id="UP001302806">
    <property type="component" value="Chromosome"/>
</dbReference>
<dbReference type="PANTHER" id="PTHR43435:SF4">
    <property type="entry name" value="FGGY CARBOHYDRATE KINASE DOMAIN-CONTAINING PROTEIN"/>
    <property type="match status" value="1"/>
</dbReference>
<dbReference type="InterPro" id="IPR043129">
    <property type="entry name" value="ATPase_NBD"/>
</dbReference>
<dbReference type="GO" id="GO:0016301">
    <property type="term" value="F:kinase activity"/>
    <property type="evidence" value="ECO:0007669"/>
    <property type="project" value="UniProtKB-KW"/>
</dbReference>
<dbReference type="Pfam" id="PF02782">
    <property type="entry name" value="FGGY_C"/>
    <property type="match status" value="1"/>
</dbReference>
<dbReference type="Gene3D" id="3.30.420.40">
    <property type="match status" value="1"/>
</dbReference>
<proteinExistence type="predicted"/>
<keyword evidence="1" id="KW-0808">Transferase</keyword>
<dbReference type="SUPFAM" id="SSF53067">
    <property type="entry name" value="Actin-like ATPase domain"/>
    <property type="match status" value="1"/>
</dbReference>
<dbReference type="InterPro" id="IPR018485">
    <property type="entry name" value="FGGY_C"/>
</dbReference>
<name>A0ABY9XQI7_9FLAO</name>
<evidence type="ECO:0000313" key="5">
    <source>
        <dbReference type="Proteomes" id="UP001302806"/>
    </source>
</evidence>
<dbReference type="PANTHER" id="PTHR43435">
    <property type="entry name" value="RIBULOKINASE"/>
    <property type="match status" value="1"/>
</dbReference>
<evidence type="ECO:0000256" key="2">
    <source>
        <dbReference type="ARBA" id="ARBA00022777"/>
    </source>
</evidence>
<dbReference type="RefSeq" id="WP_415864933.1">
    <property type="nucleotide sequence ID" value="NZ_CP134537.1"/>
</dbReference>
<protein>
    <submittedName>
        <fullName evidence="4">FGGY-family carbohydrate kinase</fullName>
    </submittedName>
</protein>
<accession>A0ABY9XQI7</accession>
<evidence type="ECO:0000256" key="1">
    <source>
        <dbReference type="ARBA" id="ARBA00022679"/>
    </source>
</evidence>
<sequence>MKQLSKEPIGASGELALDWMNGRRTPDANQNLKGVISGINLGSTSPKVFRALVEASCFGAKKIADRFISEGIPVKGVIALGGIAKKSSFVMQVMADVLNSPIKVAQSEQACALGASVFGAVAAGVYQDTESAMNAMASPFEKVYEPIKENVEAYKEVYKNYSELCVAMENHIMQ</sequence>
<evidence type="ECO:0000313" key="4">
    <source>
        <dbReference type="EMBL" id="WNH08199.1"/>
    </source>
</evidence>
<reference evidence="4 5" key="1">
    <citation type="submission" date="2023-09" db="EMBL/GenBank/DDBJ databases">
        <title>Thalassobella suaedae gen. nov., sp. nov., a marine bacterium of the family Flavobacteriaceae isolated from a halophyte Suaeda japonica.</title>
        <authorList>
            <person name="Lee S.Y."/>
            <person name="Hwang C.Y."/>
        </authorList>
    </citation>
    <scope>NUCLEOTIDE SEQUENCE [LARGE SCALE GENOMIC DNA]</scope>
    <source>
        <strain evidence="4 5">HL-DH14</strain>
    </source>
</reference>